<evidence type="ECO:0000313" key="5">
    <source>
        <dbReference type="EMBL" id="KAF1966540.1"/>
    </source>
</evidence>
<dbReference type="InterPro" id="IPR051609">
    <property type="entry name" value="NmrA/Isoflavone_reductase-like"/>
</dbReference>
<feature type="domain" description="NAD(P)-binding" evidence="4">
    <location>
        <begin position="28"/>
        <end position="139"/>
    </location>
</feature>
<dbReference type="PANTHER" id="PTHR47706:SF7">
    <property type="entry name" value="CIPA-LIKE, PUTATIVE (AFU_ORTHOLOGUE AFUA_1G01630)-RELATED"/>
    <property type="match status" value="1"/>
</dbReference>
<name>A0A6A5UQ52_9PLEO</name>
<reference evidence="5" key="1">
    <citation type="journal article" date="2020" name="Stud. Mycol.">
        <title>101 Dothideomycetes genomes: a test case for predicting lifestyles and emergence of pathogens.</title>
        <authorList>
            <person name="Haridas S."/>
            <person name="Albert R."/>
            <person name="Binder M."/>
            <person name="Bloem J."/>
            <person name="Labutti K."/>
            <person name="Salamov A."/>
            <person name="Andreopoulos B."/>
            <person name="Baker S."/>
            <person name="Barry K."/>
            <person name="Bills G."/>
            <person name="Bluhm B."/>
            <person name="Cannon C."/>
            <person name="Castanera R."/>
            <person name="Culley D."/>
            <person name="Daum C."/>
            <person name="Ezra D."/>
            <person name="Gonzalez J."/>
            <person name="Henrissat B."/>
            <person name="Kuo A."/>
            <person name="Liang C."/>
            <person name="Lipzen A."/>
            <person name="Lutzoni F."/>
            <person name="Magnuson J."/>
            <person name="Mondo S."/>
            <person name="Nolan M."/>
            <person name="Ohm R."/>
            <person name="Pangilinan J."/>
            <person name="Park H.-J."/>
            <person name="Ramirez L."/>
            <person name="Alfaro M."/>
            <person name="Sun H."/>
            <person name="Tritt A."/>
            <person name="Yoshinaga Y."/>
            <person name="Zwiers L.-H."/>
            <person name="Turgeon B."/>
            <person name="Goodwin S."/>
            <person name="Spatafora J."/>
            <person name="Crous P."/>
            <person name="Grigoriev I."/>
        </authorList>
    </citation>
    <scope>NUCLEOTIDE SEQUENCE</scope>
    <source>
        <strain evidence="5">CBS 107.79</strain>
    </source>
</reference>
<keyword evidence="2" id="KW-0521">NADP</keyword>
<protein>
    <submittedName>
        <fullName evidence="5">NAD(P)-binding protein</fullName>
    </submittedName>
</protein>
<organism evidence="5 6">
    <name type="scientific">Bimuria novae-zelandiae CBS 107.79</name>
    <dbReference type="NCBI Taxonomy" id="1447943"/>
    <lineage>
        <taxon>Eukaryota</taxon>
        <taxon>Fungi</taxon>
        <taxon>Dikarya</taxon>
        <taxon>Ascomycota</taxon>
        <taxon>Pezizomycotina</taxon>
        <taxon>Dothideomycetes</taxon>
        <taxon>Pleosporomycetidae</taxon>
        <taxon>Pleosporales</taxon>
        <taxon>Massarineae</taxon>
        <taxon>Didymosphaeriaceae</taxon>
        <taxon>Bimuria</taxon>
    </lineage>
</organism>
<evidence type="ECO:0000259" key="4">
    <source>
        <dbReference type="Pfam" id="PF13460"/>
    </source>
</evidence>
<evidence type="ECO:0000256" key="1">
    <source>
        <dbReference type="ARBA" id="ARBA00005725"/>
    </source>
</evidence>
<keyword evidence="3" id="KW-0560">Oxidoreductase</keyword>
<dbReference type="SUPFAM" id="SSF51735">
    <property type="entry name" value="NAD(P)-binding Rossmann-fold domains"/>
    <property type="match status" value="1"/>
</dbReference>
<dbReference type="EMBL" id="ML976744">
    <property type="protein sequence ID" value="KAF1966540.1"/>
    <property type="molecule type" value="Genomic_DNA"/>
</dbReference>
<evidence type="ECO:0000256" key="3">
    <source>
        <dbReference type="ARBA" id="ARBA00023002"/>
    </source>
</evidence>
<dbReference type="InterPro" id="IPR016040">
    <property type="entry name" value="NAD(P)-bd_dom"/>
</dbReference>
<dbReference type="PANTHER" id="PTHR47706">
    <property type="entry name" value="NMRA-LIKE FAMILY PROTEIN"/>
    <property type="match status" value="1"/>
</dbReference>
<gene>
    <name evidence="5" type="ORF">BU23DRAFT_603460</name>
</gene>
<dbReference type="OrthoDB" id="419598at2759"/>
<dbReference type="GO" id="GO:0016491">
    <property type="term" value="F:oxidoreductase activity"/>
    <property type="evidence" value="ECO:0007669"/>
    <property type="project" value="UniProtKB-KW"/>
</dbReference>
<keyword evidence="6" id="KW-1185">Reference proteome</keyword>
<evidence type="ECO:0000313" key="6">
    <source>
        <dbReference type="Proteomes" id="UP000800036"/>
    </source>
</evidence>
<comment type="similarity">
    <text evidence="1">Belongs to the NmrA-type oxidoreductase family. Isoflavone reductase subfamily.</text>
</comment>
<dbReference type="AlphaFoldDB" id="A0A6A5UQ52"/>
<dbReference type="Proteomes" id="UP000800036">
    <property type="component" value="Unassembled WGS sequence"/>
</dbReference>
<proteinExistence type="inferred from homology"/>
<sequence>MSSFPTSFSFPRISRFVSCPQELTLSKATGHVGSHIVGELLKRGRHEVTAITHHGGTSKFPEGVKVAPVDYSKEDTIIETLRGHDFLIIILSNTTGPEVHPNICNSAVKAGIRWMMPNAYGMDPNNERLLNENVYGPVARKAFKDVKSVGGYYINPVCNFWYEYSLVAGLDLYGFDLKNKKAIFFDDGTEKINAATLAQCGRAVAALLDLPIKKDGDGPALENWKDNGLYVSSFLVSQRDMLDSIHRAMGDSDADWSITSEPAEAAEERVAKALEELQQGSFAGFAKAMYTRFFYKTGDGNYEAYHGLNSDKLGLSKEDLDKVTKFAVKKQLKEGRVYERQ</sequence>
<accession>A0A6A5UQ52</accession>
<dbReference type="Pfam" id="PF13460">
    <property type="entry name" value="NAD_binding_10"/>
    <property type="match status" value="1"/>
</dbReference>
<dbReference type="InterPro" id="IPR036291">
    <property type="entry name" value="NAD(P)-bd_dom_sf"/>
</dbReference>
<dbReference type="Gene3D" id="3.40.50.720">
    <property type="entry name" value="NAD(P)-binding Rossmann-like Domain"/>
    <property type="match status" value="1"/>
</dbReference>
<evidence type="ECO:0000256" key="2">
    <source>
        <dbReference type="ARBA" id="ARBA00022857"/>
    </source>
</evidence>